<gene>
    <name evidence="6" type="ORF">PspYZU05_118</name>
</gene>
<proteinExistence type="evidence at transcript level"/>
<dbReference type="InterPro" id="IPR053827">
    <property type="entry name" value="Gp10_C"/>
</dbReference>
<comment type="similarity">
    <text evidence="1">Belongs to the T4likevirus baseplate wedge protein gp10 family.</text>
</comment>
<comment type="function">
    <text evidence="1">Baseplate protein. Involved in the tail assembly.</text>
</comment>
<feature type="domain" description="Baseplate protein gp9-like C-terminal" evidence="5">
    <location>
        <begin position="158"/>
        <end position="262"/>
    </location>
</feature>
<dbReference type="Pfam" id="PF07880">
    <property type="entry name" value="T4_gp9_10_N"/>
    <property type="match status" value="1"/>
</dbReference>
<dbReference type="Proteomes" id="UP000247773">
    <property type="component" value="Genome"/>
</dbReference>
<dbReference type="Pfam" id="PF21939">
    <property type="entry name" value="Gp10_C"/>
    <property type="match status" value="1"/>
</dbReference>
<dbReference type="Gene3D" id="2.60.120.640">
    <property type="entry name" value="gp9"/>
    <property type="match status" value="1"/>
</dbReference>
<evidence type="ECO:0000313" key="6">
    <source>
        <dbReference type="EMBL" id="ASD52070.1"/>
    </source>
</evidence>
<evidence type="ECO:0000313" key="7">
    <source>
        <dbReference type="Proteomes" id="UP000247773"/>
    </source>
</evidence>
<dbReference type="EMBL" id="KY971610">
    <property type="protein sequence ID" value="ASD52070.1"/>
    <property type="molecule type" value="Genomic_DNA"/>
</dbReference>
<dbReference type="HAMAP" id="MF_04106">
    <property type="entry name" value="BP10_T4"/>
    <property type="match status" value="1"/>
</dbReference>
<keyword evidence="1" id="KW-1188">Viral release from host cell</keyword>
<feature type="disulfide bond" description="Interchain; alternate" evidence="1">
    <location>
        <position position="553"/>
    </location>
</feature>
<comment type="subcellular location">
    <subcellularLocation>
        <location evidence="1">Virion</location>
    </subcellularLocation>
    <text evidence="1">Present in the baseplate.</text>
</comment>
<dbReference type="GO" id="GO:0019076">
    <property type="term" value="P:viral release from host cell"/>
    <property type="evidence" value="ECO:0007669"/>
    <property type="project" value="InterPro"/>
</dbReference>
<dbReference type="InterPro" id="IPR036240">
    <property type="entry name" value="Gp9-like_sf"/>
</dbReference>
<dbReference type="InterPro" id="IPR056391">
    <property type="entry name" value="Baseplate_gp9_C"/>
</dbReference>
<comment type="induction">
    <text evidence="1">Expressed in the late phase of the viral replicative cycle.</text>
</comment>
<keyword evidence="1" id="KW-1015">Disulfide bond</keyword>
<protein>
    <recommendedName>
        <fullName evidence="1">Baseplate wedge protein gp10</fullName>
    </recommendedName>
</protein>
<dbReference type="Pfam" id="PF23618">
    <property type="entry name" value="T4_gp9_10_C"/>
    <property type="match status" value="1"/>
</dbReference>
<evidence type="ECO:0000259" key="3">
    <source>
        <dbReference type="Pfam" id="PF21939"/>
    </source>
</evidence>
<accession>A0A2U7N2H6</accession>
<evidence type="ECO:0000259" key="5">
    <source>
        <dbReference type="Pfam" id="PF23618"/>
    </source>
</evidence>
<feature type="domain" description="Baseplate structural protein Gp9/Gp10 N-terminal" evidence="2">
    <location>
        <begin position="2"/>
        <end position="150"/>
    </location>
</feature>
<dbReference type="SUPFAM" id="SSF50017">
    <property type="entry name" value="gp9"/>
    <property type="match status" value="1"/>
</dbReference>
<keyword evidence="1" id="KW-1226">Viral baseplate protein</keyword>
<dbReference type="InterPro" id="IPR027411">
    <property type="entry name" value="Gp9/Gp10_mid_dom_sf"/>
</dbReference>
<reference evidence="6 7" key="1">
    <citation type="submission" date="2017-04" db="EMBL/GenBank/DDBJ databases">
        <title>Isolation of lytic bacteriophages infecting Pseudomonas strains for biocontrol of fish and shrimp spoilage during chilled storage.</title>
        <authorList>
            <person name="Yang Z."/>
            <person name="Tao X."/>
            <person name="Gao L."/>
            <person name="Rao S."/>
        </authorList>
    </citation>
    <scope>NUCLEOTIDE SEQUENCE [LARGE SCALE GENOMIC DNA]</scope>
</reference>
<feature type="domain" description="Baseplate structural protein Gp10 C-terminal" evidence="3">
    <location>
        <begin position="447"/>
        <end position="599"/>
    </location>
</feature>
<dbReference type="InterPro" id="IPR008987">
    <property type="entry name" value="Baseplate_struct_prot_Gp9/10_N"/>
</dbReference>
<evidence type="ECO:0000259" key="2">
    <source>
        <dbReference type="Pfam" id="PF07880"/>
    </source>
</evidence>
<feature type="domain" description="Baseplate wedge protein gp10" evidence="4">
    <location>
        <begin position="266"/>
        <end position="386"/>
    </location>
</feature>
<keyword evidence="1" id="KW-0946">Virion</keyword>
<keyword evidence="1" id="KW-1227">Viral tail protein</keyword>
<dbReference type="InterPro" id="IPR034695">
    <property type="entry name" value="BP10_T4"/>
</dbReference>
<evidence type="ECO:0000256" key="1">
    <source>
        <dbReference type="HAMAP-Rule" id="MF_04106"/>
    </source>
</evidence>
<keyword evidence="1" id="KW-0426">Late protein</keyword>
<comment type="subunit">
    <text evidence="1">Homotrimer; disulfide-linked. Heteromultimer with gp7; a gp10 molecule is disulfide-linked to gp7 and the other two remaining gp10 molecules form a disulfide bond.</text>
</comment>
<keyword evidence="7" id="KW-1185">Reference proteome</keyword>
<dbReference type="Pfam" id="PF22670">
    <property type="entry name" value="Gp10_D3"/>
    <property type="match status" value="1"/>
</dbReference>
<organism evidence="6 7">
    <name type="scientific">Pseudomonas phage PspYZU05</name>
    <dbReference type="NCBI Taxonomy" id="1983556"/>
    <lineage>
        <taxon>Viruses</taxon>
        <taxon>Duplodnaviria</taxon>
        <taxon>Heunggongvirae</taxon>
        <taxon>Uroviricota</taxon>
        <taxon>Caudoviricetes</taxon>
        <taxon>Pantevenvirales</taxon>
        <taxon>Straboviridae</taxon>
        <taxon>Jiangsuvirus</taxon>
        <taxon>Jiangsuvirus pspyzu05</taxon>
    </lineage>
</organism>
<name>A0A2U7N2H6_9CAUD</name>
<dbReference type="Gene3D" id="1.20.5.960">
    <property type="entry name" value="Bacteriophage t4 gene product 9 (gp9)"/>
    <property type="match status" value="1"/>
</dbReference>
<dbReference type="GO" id="GO:0098025">
    <property type="term" value="C:virus tail, baseplate"/>
    <property type="evidence" value="ECO:0007669"/>
    <property type="project" value="UniProtKB-UniRule"/>
</dbReference>
<keyword evidence="1" id="KW-1245">Viral tail assembly</keyword>
<sequence>MKQRLNIGQVVDDGTGDYLRQAGQKILNNFDELYYELGDTSRPHAAGAWKTINSTNTTDVYCKFGQALALDTSVARITAYLPKGDPSKYNQVIRLRDVFGSWQRNPILLVSAITDTIKGSSTPRTVNLEFGDLELVYCSPGRWEYVENKRVDRITNSDLATVARKEFIATDGQTDFMDVFNGYDYNPANLEVYHRGNLLYYGDFGAQADYGSPGTPGQLVPLDGRNIRLKNACKAGDSVIIVSYMDGVGQWRSSYNRRQLSILDPDKTSLTTVEGARIVREPNTVKYITIEEFGIETFSPVNPNAFELNINGVLQLEAGTGGEPIYYCEGVTADNAQDCQAQGGNWVQSNKDYRLEIDPNTLKIQGIHFARDFEHGDIVTIVWYNNDIGTTLELEEIIQETDNLYVAQGPEIPITGAVAITDYNNPGFPNVEKVPDSIFRSTSVAAIFDLLHPIGTIYENAVNPNNPSTYMGFGQWVLWGQGRTIVGWNDDTSDPNFAYNNNDLDVNGNPSHTAGGTFGQTTTSITNDNLPATKTDKKVLVVDANGPVIVGGCQYDPDDQGPVYTKYREEQATTNESHQSVIPMTNIQPGVTAYRWLRVG</sequence>
<dbReference type="InterPro" id="IPR054430">
    <property type="entry name" value="Gp10_D3"/>
</dbReference>
<dbReference type="GO" id="GO:0098003">
    <property type="term" value="P:viral tail assembly"/>
    <property type="evidence" value="ECO:0007669"/>
    <property type="project" value="UniProtKB-KW"/>
</dbReference>
<evidence type="ECO:0000259" key="4">
    <source>
        <dbReference type="Pfam" id="PF22670"/>
    </source>
</evidence>
<feature type="disulfide bond" description="Interchain (with GP7); alternate" evidence="1">
    <location>
        <position position="553"/>
    </location>
</feature>